<organism evidence="5 6">
    <name type="scientific">Sodiomyces alkalinus (strain CBS 110278 / VKM F-3762 / F11)</name>
    <name type="common">Alkaliphilic filamentous fungus</name>
    <dbReference type="NCBI Taxonomy" id="1314773"/>
    <lineage>
        <taxon>Eukaryota</taxon>
        <taxon>Fungi</taxon>
        <taxon>Dikarya</taxon>
        <taxon>Ascomycota</taxon>
        <taxon>Pezizomycotina</taxon>
        <taxon>Sordariomycetes</taxon>
        <taxon>Hypocreomycetidae</taxon>
        <taxon>Glomerellales</taxon>
        <taxon>Plectosphaerellaceae</taxon>
        <taxon>Sodiomyces</taxon>
    </lineage>
</organism>
<dbReference type="InterPro" id="IPR007219">
    <property type="entry name" value="XnlR_reg_dom"/>
</dbReference>
<feature type="domain" description="Zn(2)-C6 fungal-type" evidence="4">
    <location>
        <begin position="27"/>
        <end position="57"/>
    </location>
</feature>
<keyword evidence="2" id="KW-0539">Nucleus</keyword>
<evidence type="ECO:0000256" key="1">
    <source>
        <dbReference type="ARBA" id="ARBA00022723"/>
    </source>
</evidence>
<dbReference type="GO" id="GO:0000981">
    <property type="term" value="F:DNA-binding transcription factor activity, RNA polymerase II-specific"/>
    <property type="evidence" value="ECO:0007669"/>
    <property type="project" value="InterPro"/>
</dbReference>
<feature type="compositionally biased region" description="Basic and acidic residues" evidence="3">
    <location>
        <begin position="69"/>
        <end position="82"/>
    </location>
</feature>
<evidence type="ECO:0000313" key="6">
    <source>
        <dbReference type="Proteomes" id="UP000272025"/>
    </source>
</evidence>
<reference evidence="5 6" key="1">
    <citation type="journal article" date="2018" name="Mol. Ecol.">
        <title>The obligate alkalophilic soda-lake fungus Sodiomyces alkalinus has shifted to a protein diet.</title>
        <authorList>
            <person name="Grum-Grzhimaylo A.A."/>
            <person name="Falkoski D.L."/>
            <person name="van den Heuvel J."/>
            <person name="Valero-Jimenez C.A."/>
            <person name="Min B."/>
            <person name="Choi I.G."/>
            <person name="Lipzen A."/>
            <person name="Daum C.G."/>
            <person name="Aanen D.K."/>
            <person name="Tsang A."/>
            <person name="Henrissat B."/>
            <person name="Bilanenko E.N."/>
            <person name="de Vries R.P."/>
            <person name="van Kan J.A.L."/>
            <person name="Grigoriev I.V."/>
            <person name="Debets A.J.M."/>
        </authorList>
    </citation>
    <scope>NUCLEOTIDE SEQUENCE [LARGE SCALE GENOMIC DNA]</scope>
    <source>
        <strain evidence="5 6">F11</strain>
    </source>
</reference>
<gene>
    <name evidence="5" type="ORF">SODALDRAFT_351325</name>
</gene>
<keyword evidence="6" id="KW-1185">Reference proteome</keyword>
<dbReference type="EMBL" id="ML119056">
    <property type="protein sequence ID" value="ROT38212.1"/>
    <property type="molecule type" value="Genomic_DNA"/>
</dbReference>
<dbReference type="PROSITE" id="PS00463">
    <property type="entry name" value="ZN2_CY6_FUNGAL_1"/>
    <property type="match status" value="1"/>
</dbReference>
<proteinExistence type="predicted"/>
<accession>A0A3N2PUP2</accession>
<evidence type="ECO:0000256" key="2">
    <source>
        <dbReference type="ARBA" id="ARBA00023242"/>
    </source>
</evidence>
<evidence type="ECO:0000313" key="5">
    <source>
        <dbReference type="EMBL" id="ROT38212.1"/>
    </source>
</evidence>
<dbReference type="GeneID" id="39582009"/>
<dbReference type="Gene3D" id="4.10.240.10">
    <property type="entry name" value="Zn(2)-C6 fungal-type DNA-binding domain"/>
    <property type="match status" value="1"/>
</dbReference>
<protein>
    <recommendedName>
        <fullName evidence="4">Zn(2)-C6 fungal-type domain-containing protein</fullName>
    </recommendedName>
</protein>
<feature type="compositionally biased region" description="Low complexity" evidence="3">
    <location>
        <begin position="102"/>
        <end position="119"/>
    </location>
</feature>
<dbReference type="OrthoDB" id="2283488at2759"/>
<dbReference type="InterPro" id="IPR050797">
    <property type="entry name" value="Carb_Metab_Trans_Reg"/>
</dbReference>
<dbReference type="PANTHER" id="PTHR31668">
    <property type="entry name" value="GLUCOSE TRANSPORT TRANSCRIPTION REGULATOR RGT1-RELATED-RELATED"/>
    <property type="match status" value="1"/>
</dbReference>
<dbReference type="RefSeq" id="XP_028466018.1">
    <property type="nucleotide sequence ID" value="XM_028613531.1"/>
</dbReference>
<dbReference type="AlphaFoldDB" id="A0A3N2PUP2"/>
<dbReference type="GO" id="GO:0008270">
    <property type="term" value="F:zinc ion binding"/>
    <property type="evidence" value="ECO:0007669"/>
    <property type="project" value="InterPro"/>
</dbReference>
<dbReference type="CDD" id="cd12148">
    <property type="entry name" value="fungal_TF_MHR"/>
    <property type="match status" value="1"/>
</dbReference>
<feature type="region of interest" description="Disordered" evidence="3">
    <location>
        <begin position="309"/>
        <end position="328"/>
    </location>
</feature>
<evidence type="ECO:0000259" key="4">
    <source>
        <dbReference type="PROSITE" id="PS50048"/>
    </source>
</evidence>
<dbReference type="Pfam" id="PF04082">
    <property type="entry name" value="Fungal_trans"/>
    <property type="match status" value="1"/>
</dbReference>
<dbReference type="Pfam" id="PF00172">
    <property type="entry name" value="Zn_clus"/>
    <property type="match status" value="1"/>
</dbReference>
<feature type="region of interest" description="Disordered" evidence="3">
    <location>
        <begin position="38"/>
        <end position="131"/>
    </location>
</feature>
<keyword evidence="1" id="KW-0479">Metal-binding</keyword>
<dbReference type="PROSITE" id="PS50048">
    <property type="entry name" value="ZN2_CY6_FUNGAL_2"/>
    <property type="match status" value="1"/>
</dbReference>
<dbReference type="Proteomes" id="UP000272025">
    <property type="component" value="Unassembled WGS sequence"/>
</dbReference>
<evidence type="ECO:0000256" key="3">
    <source>
        <dbReference type="SAM" id="MobiDB-lite"/>
    </source>
</evidence>
<feature type="region of interest" description="Disordered" evidence="3">
    <location>
        <begin position="189"/>
        <end position="226"/>
    </location>
</feature>
<dbReference type="InterPro" id="IPR036864">
    <property type="entry name" value="Zn2-C6_fun-type_DNA-bd_sf"/>
</dbReference>
<dbReference type="STRING" id="1314773.A0A3N2PUP2"/>
<name>A0A3N2PUP2_SODAK</name>
<dbReference type="CDD" id="cd00067">
    <property type="entry name" value="GAL4"/>
    <property type="match status" value="1"/>
</dbReference>
<dbReference type="SUPFAM" id="SSF57701">
    <property type="entry name" value="Zn2/Cys6 DNA-binding domain"/>
    <property type="match status" value="1"/>
</dbReference>
<sequence length="731" mass="78494">MPGGGGGGGGGGGDGGSSANGKLLTLACDSCRRRKVKCDAQTPECGSCRSSKIPCKYELPRKKRGPKPRGRDRDRGGDRDSSANRSGSGRDSADADQFEFTPTAAAPYPSSSARSMSDSIDIDTPSPHAADGRTTHVAVVAHPPLLTTPPTTTTTTTTTTGSTTVAVFHSGPPLPSSHQADHRHHLFQQRPAAPPPPQAHAHVHALGDSPWITPSTSASASAKGRLPSHGDLTVPCFDSRPLSPLEIQETLVAGVERFGASVEYIACRAVEGYIERLFGIVPIFHVGNLRASVSLLIHPFSSSAVESPAATTNSSSSQYGGPSSSAHSHASPWEELRTFTLLTSLCASQCIMSSIVPPGCDEAAISRCFLSASRAMLAHFEDRDISHPNSSSLIIRVFQSITFHCIGKTRMSMHLLNSAYSMTLAMRLYDESSLQGVDPIEAQIRRNCFWTLFASDKSASILNNMPSAIQELCLDRPITLAFEGPDEPNLLDGSSHPTTKPFERQLLAGFYMCNQMWAAGSDILIDMRILGRMYTKAFPGAADAPMHPHHPLDAPSSSVMRSYMAFCGMLDALPSWLRDPDSHTVADPDDMDGSVSAAATEYQRRGFWVQRANLLVTFHCLRLVILRRAAQLGLCHLLGFTNDESMLSLHRTEIASDMVAAATSVPFDALHTNSEPCVEKLRQAGMDLLEIAHKSSEAIAARARAILDDLLDVISKLNSRVSDELGGDLMN</sequence>
<dbReference type="SMART" id="SM00066">
    <property type="entry name" value="GAL4"/>
    <property type="match status" value="1"/>
</dbReference>
<dbReference type="InterPro" id="IPR001138">
    <property type="entry name" value="Zn2Cys6_DnaBD"/>
</dbReference>
<feature type="compositionally biased region" description="Low complexity" evidence="3">
    <location>
        <begin position="314"/>
        <end position="328"/>
    </location>
</feature>